<feature type="transmembrane region" description="Helical" evidence="1">
    <location>
        <begin position="6"/>
        <end position="28"/>
    </location>
</feature>
<protein>
    <submittedName>
        <fullName evidence="2">Uncharacterized protein</fullName>
    </submittedName>
</protein>
<evidence type="ECO:0000256" key="1">
    <source>
        <dbReference type="SAM" id="Phobius"/>
    </source>
</evidence>
<keyword evidence="1" id="KW-1133">Transmembrane helix</keyword>
<dbReference type="RefSeq" id="WP_188930613.1">
    <property type="nucleotide sequence ID" value="NZ_BMJC01000002.1"/>
</dbReference>
<keyword evidence="1" id="KW-0472">Membrane</keyword>
<keyword evidence="3" id="KW-1185">Reference proteome</keyword>
<organism evidence="2 3">
    <name type="scientific">Puia dinghuensis</name>
    <dbReference type="NCBI Taxonomy" id="1792502"/>
    <lineage>
        <taxon>Bacteria</taxon>
        <taxon>Pseudomonadati</taxon>
        <taxon>Bacteroidota</taxon>
        <taxon>Chitinophagia</taxon>
        <taxon>Chitinophagales</taxon>
        <taxon>Chitinophagaceae</taxon>
        <taxon>Puia</taxon>
    </lineage>
</organism>
<feature type="transmembrane region" description="Helical" evidence="1">
    <location>
        <begin position="73"/>
        <end position="91"/>
    </location>
</feature>
<keyword evidence="1" id="KW-0812">Transmembrane</keyword>
<reference evidence="2" key="2">
    <citation type="submission" date="2020-09" db="EMBL/GenBank/DDBJ databases">
        <authorList>
            <person name="Sun Q."/>
            <person name="Zhou Y."/>
        </authorList>
    </citation>
    <scope>NUCLEOTIDE SEQUENCE</scope>
    <source>
        <strain evidence="2">CGMCC 1.15448</strain>
    </source>
</reference>
<reference evidence="2" key="1">
    <citation type="journal article" date="2014" name="Int. J. Syst. Evol. Microbiol.">
        <title>Complete genome sequence of Corynebacterium casei LMG S-19264T (=DSM 44701T), isolated from a smear-ripened cheese.</title>
        <authorList>
            <consortium name="US DOE Joint Genome Institute (JGI-PGF)"/>
            <person name="Walter F."/>
            <person name="Albersmeier A."/>
            <person name="Kalinowski J."/>
            <person name="Ruckert C."/>
        </authorList>
    </citation>
    <scope>NUCLEOTIDE SEQUENCE</scope>
    <source>
        <strain evidence="2">CGMCC 1.15448</strain>
    </source>
</reference>
<evidence type="ECO:0000313" key="3">
    <source>
        <dbReference type="Proteomes" id="UP000607559"/>
    </source>
</evidence>
<dbReference type="Proteomes" id="UP000607559">
    <property type="component" value="Unassembled WGS sequence"/>
</dbReference>
<name>A0A8J2UC01_9BACT</name>
<dbReference type="PROSITE" id="PS51257">
    <property type="entry name" value="PROKAR_LIPOPROTEIN"/>
    <property type="match status" value="1"/>
</dbReference>
<dbReference type="AlphaFoldDB" id="A0A8J2UC01"/>
<evidence type="ECO:0000313" key="2">
    <source>
        <dbReference type="EMBL" id="GGA94328.1"/>
    </source>
</evidence>
<gene>
    <name evidence="2" type="ORF">GCM10011511_17030</name>
</gene>
<feature type="transmembrane region" description="Helical" evidence="1">
    <location>
        <begin position="49"/>
        <end position="67"/>
    </location>
</feature>
<dbReference type="EMBL" id="BMJC01000002">
    <property type="protein sequence ID" value="GGA94328.1"/>
    <property type="molecule type" value="Genomic_DNA"/>
</dbReference>
<proteinExistence type="predicted"/>
<feature type="transmembrane region" description="Helical" evidence="1">
    <location>
        <begin position="103"/>
        <end position="121"/>
    </location>
</feature>
<comment type="caution">
    <text evidence="2">The sequence shown here is derived from an EMBL/GenBank/DDBJ whole genome shotgun (WGS) entry which is preliminary data.</text>
</comment>
<sequence length="130" mass="14551">MKNSQWLGIAAAVLVIAACFMPWAYFPVLQKEFTGFWSEQNRYGRPGKVLVFFSVVEIVFFLIPRIWAKRANIFVAAVGLAWGIKCYILYTACYRGECPDKRIGLFLVMAGTVIALVAALLPDLPVKEDA</sequence>
<accession>A0A8J2UC01</accession>